<name>A0A0P7ADB7_9HYPO</name>
<sequence length="447" mass="50609">MGPDFFTKMLDVIGIEAWLDNCLRLTSIAHETRRVKRKAERQQPSPPESDEMEHHTPKKRRMADPNRTPRATINVPSSSASSASAASLPASDHSDAHSRSSSPKKQMMSLRLDNGGLVCRQLNTDDPPLVAADMVAAFSEIDNSIRILPENRKPEIMRILTEQQLNARLWGSAFTLSGDLDSLPGRVPSWDEVARVRDFAIQCYDNRHEEASWNVEVHHRLLESIFRGPTSCQGHPVDFMTCTSARPYRKYLPYSSSSKMVDLCLYDNTNADSEALQALAQHTPTLSVNHTDFPPIQLRPIVLSIETKRPGKELDMAQLQMGVWHAAQWKFLRSIVAKTAPVERETLVDEAMSELGYIPGIIIQGHRWLFVFSTMESKTTTTENPHAKTLNKTVLWTEQEFGSTQSIIKVYQIVAGLRELARWARDVYMPWYRRRILSAFANDQQGT</sequence>
<feature type="compositionally biased region" description="Low complexity" evidence="1">
    <location>
        <begin position="76"/>
        <end position="91"/>
    </location>
</feature>
<comment type="caution">
    <text evidence="3">The sequence shown here is derived from an EMBL/GenBank/DDBJ whole genome shotgun (WGS) entry which is preliminary data.</text>
</comment>
<reference evidence="3 4" key="1">
    <citation type="submission" date="2015-09" db="EMBL/GenBank/DDBJ databases">
        <title>Draft genome of a European isolate of the apple canker pathogen Neonectria ditissima.</title>
        <authorList>
            <person name="Gomez-Cortecero A."/>
            <person name="Harrison R.J."/>
            <person name="Armitage A.D."/>
        </authorList>
    </citation>
    <scope>NUCLEOTIDE SEQUENCE [LARGE SCALE GENOMIC DNA]</scope>
    <source>
        <strain evidence="3 4">R09/05</strain>
    </source>
</reference>
<dbReference type="AlphaFoldDB" id="A0A0P7ADB7"/>
<gene>
    <name evidence="3" type="ORF">AK830_g11308</name>
</gene>
<dbReference type="STRING" id="78410.A0A0P7ADB7"/>
<feature type="domain" description="PD-(D/E)XK nuclease-like" evidence="2">
    <location>
        <begin position="179"/>
        <end position="428"/>
    </location>
</feature>
<evidence type="ECO:0000256" key="1">
    <source>
        <dbReference type="SAM" id="MobiDB-lite"/>
    </source>
</evidence>
<accession>A0A0P7ADB7</accession>
<evidence type="ECO:0000259" key="2">
    <source>
        <dbReference type="Pfam" id="PF20516"/>
    </source>
</evidence>
<dbReference type="Proteomes" id="UP000050424">
    <property type="component" value="Unassembled WGS sequence"/>
</dbReference>
<dbReference type="EMBL" id="LKCW01000263">
    <property type="protein sequence ID" value="KPM35264.1"/>
    <property type="molecule type" value="Genomic_DNA"/>
</dbReference>
<evidence type="ECO:0000313" key="4">
    <source>
        <dbReference type="Proteomes" id="UP000050424"/>
    </source>
</evidence>
<proteinExistence type="predicted"/>
<dbReference type="Pfam" id="PF20516">
    <property type="entry name" value="PDDEXK_12"/>
    <property type="match status" value="1"/>
</dbReference>
<feature type="region of interest" description="Disordered" evidence="1">
    <location>
        <begin position="32"/>
        <end position="106"/>
    </location>
</feature>
<keyword evidence="4" id="KW-1185">Reference proteome</keyword>
<evidence type="ECO:0000313" key="3">
    <source>
        <dbReference type="EMBL" id="KPM35264.1"/>
    </source>
</evidence>
<protein>
    <recommendedName>
        <fullName evidence="2">PD-(D/E)XK nuclease-like domain-containing protein</fullName>
    </recommendedName>
</protein>
<organism evidence="3 4">
    <name type="scientific">Neonectria ditissima</name>
    <dbReference type="NCBI Taxonomy" id="78410"/>
    <lineage>
        <taxon>Eukaryota</taxon>
        <taxon>Fungi</taxon>
        <taxon>Dikarya</taxon>
        <taxon>Ascomycota</taxon>
        <taxon>Pezizomycotina</taxon>
        <taxon>Sordariomycetes</taxon>
        <taxon>Hypocreomycetidae</taxon>
        <taxon>Hypocreales</taxon>
        <taxon>Nectriaceae</taxon>
        <taxon>Neonectria</taxon>
    </lineage>
</organism>
<dbReference type="InterPro" id="IPR046797">
    <property type="entry name" value="PDDEXK_12"/>
</dbReference>
<dbReference type="OrthoDB" id="4161186at2759"/>